<reference evidence="1 3" key="1">
    <citation type="journal article" date="2016" name="Front. Microbiol.">
        <title>Genome Sequence of the Piezophilic, Mesophilic Sulfate-Reducing Bacterium Desulfovibrio indicus J2T.</title>
        <authorList>
            <person name="Cao J."/>
            <person name="Maignien L."/>
            <person name="Shao Z."/>
            <person name="Alain K."/>
            <person name="Jebbar M."/>
        </authorList>
    </citation>
    <scope>NUCLEOTIDE SEQUENCE [LARGE SCALE GENOMIC DNA]</scope>
    <source>
        <strain evidence="1 3">J2</strain>
    </source>
</reference>
<dbReference type="SFLD" id="SFLDG01135">
    <property type="entry name" value="C1.5.6:_HAD__Beta-PGM__Phospha"/>
    <property type="match status" value="1"/>
</dbReference>
<evidence type="ECO:0000313" key="1">
    <source>
        <dbReference type="EMBL" id="AMK12512.1"/>
    </source>
</evidence>
<dbReference type="SUPFAM" id="SSF56784">
    <property type="entry name" value="HAD-like"/>
    <property type="match status" value="1"/>
</dbReference>
<dbReference type="Proteomes" id="UP000295506">
    <property type="component" value="Unassembled WGS sequence"/>
</dbReference>
<dbReference type="EMBL" id="CP014206">
    <property type="protein sequence ID" value="AMK12512.1"/>
    <property type="molecule type" value="Genomic_DNA"/>
</dbReference>
<dbReference type="InterPro" id="IPR041492">
    <property type="entry name" value="HAD_2"/>
</dbReference>
<proteinExistence type="predicted"/>
<reference evidence="2 4" key="2">
    <citation type="submission" date="2019-03" db="EMBL/GenBank/DDBJ databases">
        <title>Genomic Encyclopedia of Type Strains, Phase IV (KMG-IV): sequencing the most valuable type-strain genomes for metagenomic binning, comparative biology and taxonomic classification.</title>
        <authorList>
            <person name="Goeker M."/>
        </authorList>
    </citation>
    <scope>NUCLEOTIDE SEQUENCE [LARGE SCALE GENOMIC DNA]</scope>
    <source>
        <strain evidence="2 4">DSM 101483</strain>
    </source>
</reference>
<dbReference type="SFLD" id="SFLDG01129">
    <property type="entry name" value="C1.5:_HAD__Beta-PGM__Phosphata"/>
    <property type="match status" value="1"/>
</dbReference>
<dbReference type="RefSeq" id="WP_066806147.1">
    <property type="nucleotide sequence ID" value="NZ_CP014206.1"/>
</dbReference>
<dbReference type="PANTHER" id="PTHR43481">
    <property type="entry name" value="FRUCTOSE-1-PHOSPHATE PHOSPHATASE"/>
    <property type="match status" value="1"/>
</dbReference>
<dbReference type="InterPro" id="IPR006439">
    <property type="entry name" value="HAD-SF_hydro_IA"/>
</dbReference>
<dbReference type="InterPro" id="IPR023198">
    <property type="entry name" value="PGP-like_dom2"/>
</dbReference>
<dbReference type="InterPro" id="IPR023214">
    <property type="entry name" value="HAD_sf"/>
</dbReference>
<sequence length="220" mass="23656">MMENGRRIGVLWDMDGVIVDSGEAHYVSWQASLKRYGLPCTREFFDETFGMNNRGIISLLLKRDATDEEVDAIGGLKEELFRQDIKGNIAPLPGVVEWLERFKRAGFPQAVASSAPQENIDAIIDGIGLRASFQALVSGSALPGKPDPSTFLLAAERLGLPPSECLVIEDAKVGVQAAKAAGMRCLAVCTTHRAEELAKADLVLKGLADLTSDAVGTLFP</sequence>
<dbReference type="KEGG" id="dej:AWY79_16105"/>
<dbReference type="InterPro" id="IPR051806">
    <property type="entry name" value="HAD-like_SPP"/>
</dbReference>
<evidence type="ECO:0000313" key="3">
    <source>
        <dbReference type="Proteomes" id="UP000055611"/>
    </source>
</evidence>
<evidence type="ECO:0000313" key="2">
    <source>
        <dbReference type="EMBL" id="TDT90822.1"/>
    </source>
</evidence>
<dbReference type="NCBIfam" id="TIGR01509">
    <property type="entry name" value="HAD-SF-IA-v3"/>
    <property type="match status" value="1"/>
</dbReference>
<accession>A0A126QRH3</accession>
<dbReference type="OrthoDB" id="9778019at2"/>
<dbReference type="AlphaFoldDB" id="A0A126QRH3"/>
<keyword evidence="3" id="KW-1185">Reference proteome</keyword>
<dbReference type="GO" id="GO:0050308">
    <property type="term" value="F:sugar-phosphatase activity"/>
    <property type="evidence" value="ECO:0007669"/>
    <property type="project" value="TreeGrafter"/>
</dbReference>
<dbReference type="Pfam" id="PF13419">
    <property type="entry name" value="HAD_2"/>
    <property type="match status" value="1"/>
</dbReference>
<dbReference type="SFLD" id="SFLDS00003">
    <property type="entry name" value="Haloacid_Dehalogenase"/>
    <property type="match status" value="1"/>
</dbReference>
<dbReference type="Gene3D" id="3.40.50.1000">
    <property type="entry name" value="HAD superfamily/HAD-like"/>
    <property type="match status" value="1"/>
</dbReference>
<protein>
    <submittedName>
        <fullName evidence="2">Beta-phosphoglucomutase</fullName>
    </submittedName>
</protein>
<dbReference type="PANTHER" id="PTHR43481:SF4">
    <property type="entry name" value="GLYCEROL-1-PHOSPHATE PHOSPHOHYDROLASE 1-RELATED"/>
    <property type="match status" value="1"/>
</dbReference>
<name>A0A126QRH3_9BACT</name>
<dbReference type="EMBL" id="SOBK01000002">
    <property type="protein sequence ID" value="TDT90822.1"/>
    <property type="molecule type" value="Genomic_DNA"/>
</dbReference>
<gene>
    <name evidence="1" type="ORF">AWY79_16105</name>
    <name evidence="2" type="ORF">EDC59_102255</name>
</gene>
<dbReference type="Proteomes" id="UP000055611">
    <property type="component" value="Chromosome"/>
</dbReference>
<dbReference type="Gene3D" id="1.10.150.240">
    <property type="entry name" value="Putative phosphatase, domain 2"/>
    <property type="match status" value="1"/>
</dbReference>
<evidence type="ECO:0000313" key="4">
    <source>
        <dbReference type="Proteomes" id="UP000295506"/>
    </source>
</evidence>
<dbReference type="InterPro" id="IPR036412">
    <property type="entry name" value="HAD-like_sf"/>
</dbReference>
<organism evidence="2 4">
    <name type="scientific">Pseudodesulfovibrio indicus</name>
    <dbReference type="NCBI Taxonomy" id="1716143"/>
    <lineage>
        <taxon>Bacteria</taxon>
        <taxon>Pseudomonadati</taxon>
        <taxon>Thermodesulfobacteriota</taxon>
        <taxon>Desulfovibrionia</taxon>
        <taxon>Desulfovibrionales</taxon>
        <taxon>Desulfovibrionaceae</taxon>
    </lineage>
</organism>
<dbReference type="CDD" id="cd07505">
    <property type="entry name" value="HAD_BPGM-like"/>
    <property type="match status" value="1"/>
</dbReference>